<name>A0A0E9T7C0_ANGAN</name>
<dbReference type="EMBL" id="GBXM01059832">
    <property type="protein sequence ID" value="JAH48745.1"/>
    <property type="molecule type" value="Transcribed_RNA"/>
</dbReference>
<evidence type="ECO:0000313" key="1">
    <source>
        <dbReference type="EMBL" id="JAH48745.1"/>
    </source>
</evidence>
<sequence>MYAHSWLLLALTMPKTNDKMTNLDGLNYAATI</sequence>
<reference evidence="1" key="1">
    <citation type="submission" date="2014-11" db="EMBL/GenBank/DDBJ databases">
        <authorList>
            <person name="Amaro Gonzalez C."/>
        </authorList>
    </citation>
    <scope>NUCLEOTIDE SEQUENCE</scope>
</reference>
<proteinExistence type="predicted"/>
<protein>
    <submittedName>
        <fullName evidence="1">Uncharacterized protein</fullName>
    </submittedName>
</protein>
<organism evidence="1">
    <name type="scientific">Anguilla anguilla</name>
    <name type="common">European freshwater eel</name>
    <name type="synonym">Muraena anguilla</name>
    <dbReference type="NCBI Taxonomy" id="7936"/>
    <lineage>
        <taxon>Eukaryota</taxon>
        <taxon>Metazoa</taxon>
        <taxon>Chordata</taxon>
        <taxon>Craniata</taxon>
        <taxon>Vertebrata</taxon>
        <taxon>Euteleostomi</taxon>
        <taxon>Actinopterygii</taxon>
        <taxon>Neopterygii</taxon>
        <taxon>Teleostei</taxon>
        <taxon>Anguilliformes</taxon>
        <taxon>Anguillidae</taxon>
        <taxon>Anguilla</taxon>
    </lineage>
</organism>
<dbReference type="AlphaFoldDB" id="A0A0E9T7C0"/>
<accession>A0A0E9T7C0</accession>
<reference evidence="1" key="2">
    <citation type="journal article" date="2015" name="Fish Shellfish Immunol.">
        <title>Early steps in the European eel (Anguilla anguilla)-Vibrio vulnificus interaction in the gills: Role of the RtxA13 toxin.</title>
        <authorList>
            <person name="Callol A."/>
            <person name="Pajuelo D."/>
            <person name="Ebbesson L."/>
            <person name="Teles M."/>
            <person name="MacKenzie S."/>
            <person name="Amaro C."/>
        </authorList>
    </citation>
    <scope>NUCLEOTIDE SEQUENCE</scope>
</reference>